<feature type="compositionally biased region" description="Polar residues" evidence="1">
    <location>
        <begin position="179"/>
        <end position="194"/>
    </location>
</feature>
<proteinExistence type="predicted"/>
<reference evidence="2" key="1">
    <citation type="submission" date="2021-03" db="EMBL/GenBank/DDBJ databases">
        <title>Draft genome sequence of rust myrtle Austropuccinia psidii MF-1, a brazilian biotype.</title>
        <authorList>
            <person name="Quecine M.C."/>
            <person name="Pachon D.M.R."/>
            <person name="Bonatelli M.L."/>
            <person name="Correr F.H."/>
            <person name="Franceschini L.M."/>
            <person name="Leite T.F."/>
            <person name="Margarido G.R.A."/>
            <person name="Almeida C.A."/>
            <person name="Ferrarezi J.A."/>
            <person name="Labate C.A."/>
        </authorList>
    </citation>
    <scope>NUCLEOTIDE SEQUENCE</scope>
    <source>
        <strain evidence="2">MF-1</strain>
    </source>
</reference>
<feature type="compositionally biased region" description="Basic residues" evidence="1">
    <location>
        <begin position="165"/>
        <end position="178"/>
    </location>
</feature>
<dbReference type="EMBL" id="AVOT02103984">
    <property type="protein sequence ID" value="MBW0578962.1"/>
    <property type="molecule type" value="Genomic_DNA"/>
</dbReference>
<sequence>MPSTRSGASYNQSRSSQKGNRHDYGRSQSATEEQGSVNESQTNKLCHSEADDIYLHSNRAETATRILSGHLKRQPEGIQQCFSAQRVQDPFRSVDKLHEFLPECGKIPGPSQHLQVTQLMASIDGKEKYDAFKSRMEEKNPPPPKQVSKTAPVASRSNSNVNSSHKLRTRAKAKHQLQKRTASATESQRFSRIP</sequence>
<dbReference type="OrthoDB" id="43547at2759"/>
<feature type="compositionally biased region" description="Low complexity" evidence="1">
    <location>
        <begin position="155"/>
        <end position="164"/>
    </location>
</feature>
<keyword evidence="3" id="KW-1185">Reference proteome</keyword>
<feature type="compositionally biased region" description="Polar residues" evidence="1">
    <location>
        <begin position="26"/>
        <end position="44"/>
    </location>
</feature>
<evidence type="ECO:0000313" key="2">
    <source>
        <dbReference type="EMBL" id="MBW0578962.1"/>
    </source>
</evidence>
<evidence type="ECO:0000313" key="3">
    <source>
        <dbReference type="Proteomes" id="UP000765509"/>
    </source>
</evidence>
<name>A0A9Q3Q0M5_9BASI</name>
<feature type="region of interest" description="Disordered" evidence="1">
    <location>
        <begin position="1"/>
        <end position="44"/>
    </location>
</feature>
<feature type="region of interest" description="Disordered" evidence="1">
    <location>
        <begin position="130"/>
        <end position="194"/>
    </location>
</feature>
<organism evidence="2 3">
    <name type="scientific">Austropuccinia psidii MF-1</name>
    <dbReference type="NCBI Taxonomy" id="1389203"/>
    <lineage>
        <taxon>Eukaryota</taxon>
        <taxon>Fungi</taxon>
        <taxon>Dikarya</taxon>
        <taxon>Basidiomycota</taxon>
        <taxon>Pucciniomycotina</taxon>
        <taxon>Pucciniomycetes</taxon>
        <taxon>Pucciniales</taxon>
        <taxon>Sphaerophragmiaceae</taxon>
        <taxon>Austropuccinia</taxon>
    </lineage>
</organism>
<feature type="compositionally biased region" description="Polar residues" evidence="1">
    <location>
        <begin position="1"/>
        <end position="18"/>
    </location>
</feature>
<evidence type="ECO:0000256" key="1">
    <source>
        <dbReference type="SAM" id="MobiDB-lite"/>
    </source>
</evidence>
<accession>A0A9Q3Q0M5</accession>
<gene>
    <name evidence="2" type="ORF">O181_118677</name>
</gene>
<dbReference type="AlphaFoldDB" id="A0A9Q3Q0M5"/>
<feature type="compositionally biased region" description="Basic and acidic residues" evidence="1">
    <location>
        <begin position="130"/>
        <end position="140"/>
    </location>
</feature>
<dbReference type="Proteomes" id="UP000765509">
    <property type="component" value="Unassembled WGS sequence"/>
</dbReference>
<comment type="caution">
    <text evidence="2">The sequence shown here is derived from an EMBL/GenBank/DDBJ whole genome shotgun (WGS) entry which is preliminary data.</text>
</comment>
<protein>
    <submittedName>
        <fullName evidence="2">Uncharacterized protein</fullName>
    </submittedName>
</protein>